<name>A0A7X6RR18_9ACTN</name>
<accession>A0A7X6RR18</accession>
<dbReference type="Proteomes" id="UP000553209">
    <property type="component" value="Unassembled WGS sequence"/>
</dbReference>
<dbReference type="SUPFAM" id="SSF53448">
    <property type="entry name" value="Nucleotide-diphospho-sugar transferases"/>
    <property type="match status" value="1"/>
</dbReference>
<sequence length="291" mass="31525">MGNPERSRVTVVVATRDRREELLRTLGHLERLEPRPPVVVVDNASSDGTAEAVREGFPGVELVRQGRNTGCVARNTGVARARTPYVAFCDDDSWWAQGSLEAAADALDAHPRLGLVAASVFVGEEGRPDPLNGALARSPLPDGDGLPGPRILGFLACAAVVRREAFTEAGGFSHLLFFAGEEALLAQDLAASGWELCHLEHVRVHHHPSSARPPGLWRRTLEERNALLTVWLRRRPGLALARTARLAGRSLRDPVSRGALTGALRVLPAVLARRRPVPAHVERDLSLLEEA</sequence>
<evidence type="ECO:0000256" key="3">
    <source>
        <dbReference type="ARBA" id="ARBA00022679"/>
    </source>
</evidence>
<dbReference type="RefSeq" id="WP_061078706.1">
    <property type="nucleotide sequence ID" value="NZ_JAAXPG010000012.1"/>
</dbReference>
<comment type="similarity">
    <text evidence="1">Belongs to the glycosyltransferase 2 family.</text>
</comment>
<keyword evidence="2" id="KW-0328">Glycosyltransferase</keyword>
<dbReference type="InterPro" id="IPR050834">
    <property type="entry name" value="Glycosyltransf_2"/>
</dbReference>
<dbReference type="AlphaFoldDB" id="A0A7X6RR18"/>
<gene>
    <name evidence="5" type="ORF">HGB44_14040</name>
</gene>
<reference evidence="5 6" key="1">
    <citation type="submission" date="2020-04" db="EMBL/GenBank/DDBJ databases">
        <title>MicrobeNet Type strains.</title>
        <authorList>
            <person name="Nicholson A.C."/>
        </authorList>
    </citation>
    <scope>NUCLEOTIDE SEQUENCE [LARGE SCALE GENOMIC DNA]</scope>
    <source>
        <strain evidence="5 6">ATCC 23612</strain>
    </source>
</reference>
<feature type="domain" description="Glycosyltransferase 2-like" evidence="4">
    <location>
        <begin position="10"/>
        <end position="167"/>
    </location>
</feature>
<dbReference type="InterPro" id="IPR001173">
    <property type="entry name" value="Glyco_trans_2-like"/>
</dbReference>
<evidence type="ECO:0000256" key="2">
    <source>
        <dbReference type="ARBA" id="ARBA00022676"/>
    </source>
</evidence>
<dbReference type="Pfam" id="PF00535">
    <property type="entry name" value="Glycos_transf_2"/>
    <property type="match status" value="1"/>
</dbReference>
<proteinExistence type="inferred from homology"/>
<evidence type="ECO:0000313" key="5">
    <source>
        <dbReference type="EMBL" id="NKY98771.1"/>
    </source>
</evidence>
<organism evidence="5 6">
    <name type="scientific">Nocardiopsis alborubida</name>
    <dbReference type="NCBI Taxonomy" id="146802"/>
    <lineage>
        <taxon>Bacteria</taxon>
        <taxon>Bacillati</taxon>
        <taxon>Actinomycetota</taxon>
        <taxon>Actinomycetes</taxon>
        <taxon>Streptosporangiales</taxon>
        <taxon>Nocardiopsidaceae</taxon>
        <taxon>Nocardiopsis</taxon>
    </lineage>
</organism>
<dbReference type="GO" id="GO:0016757">
    <property type="term" value="F:glycosyltransferase activity"/>
    <property type="evidence" value="ECO:0007669"/>
    <property type="project" value="UniProtKB-KW"/>
</dbReference>
<dbReference type="EMBL" id="JAAXPG010000012">
    <property type="protein sequence ID" value="NKY98771.1"/>
    <property type="molecule type" value="Genomic_DNA"/>
</dbReference>
<dbReference type="Gene3D" id="3.90.550.10">
    <property type="entry name" value="Spore Coat Polysaccharide Biosynthesis Protein SpsA, Chain A"/>
    <property type="match status" value="1"/>
</dbReference>
<protein>
    <submittedName>
        <fullName evidence="5">Glycosyltransferase</fullName>
    </submittedName>
</protein>
<dbReference type="InterPro" id="IPR029044">
    <property type="entry name" value="Nucleotide-diphossugar_trans"/>
</dbReference>
<keyword evidence="6" id="KW-1185">Reference proteome</keyword>
<keyword evidence="3 5" id="KW-0808">Transferase</keyword>
<evidence type="ECO:0000313" key="6">
    <source>
        <dbReference type="Proteomes" id="UP000553209"/>
    </source>
</evidence>
<comment type="caution">
    <text evidence="5">The sequence shown here is derived from an EMBL/GenBank/DDBJ whole genome shotgun (WGS) entry which is preliminary data.</text>
</comment>
<dbReference type="PANTHER" id="PTHR43685">
    <property type="entry name" value="GLYCOSYLTRANSFERASE"/>
    <property type="match status" value="1"/>
</dbReference>
<evidence type="ECO:0000259" key="4">
    <source>
        <dbReference type="Pfam" id="PF00535"/>
    </source>
</evidence>
<dbReference type="PANTHER" id="PTHR43685:SF5">
    <property type="entry name" value="GLYCOSYLTRANSFERASE EPSE-RELATED"/>
    <property type="match status" value="1"/>
</dbReference>
<evidence type="ECO:0000256" key="1">
    <source>
        <dbReference type="ARBA" id="ARBA00006739"/>
    </source>
</evidence>